<evidence type="ECO:0000313" key="4">
    <source>
        <dbReference type="Proteomes" id="UP000011704"/>
    </source>
</evidence>
<dbReference type="GO" id="GO:0120147">
    <property type="term" value="F:formylglycine-generating oxidase activity"/>
    <property type="evidence" value="ECO:0007669"/>
    <property type="project" value="TreeGrafter"/>
</dbReference>
<dbReference type="InterPro" id="IPR042095">
    <property type="entry name" value="SUMF_sf"/>
</dbReference>
<feature type="signal peptide" evidence="1">
    <location>
        <begin position="1"/>
        <end position="23"/>
    </location>
</feature>
<dbReference type="Gene3D" id="3.90.1580.10">
    <property type="entry name" value="paralog of FGE (formylglycine-generating enzyme)"/>
    <property type="match status" value="1"/>
</dbReference>
<proteinExistence type="predicted"/>
<dbReference type="InterPro" id="IPR016187">
    <property type="entry name" value="CTDL_fold"/>
</dbReference>
<gene>
    <name evidence="3" type="ORF">NITGR_710011</name>
</gene>
<reference evidence="3 4" key="1">
    <citation type="journal article" date="2013" name="Front. Microbiol.">
        <title>The genome of Nitrospina gracilis illuminates the metabolism and evolution of the major marine nitrite oxidizer.</title>
        <authorList>
            <person name="Luecker S."/>
            <person name="Nowka B."/>
            <person name="Rattei T."/>
            <person name="Spieck E."/>
            <person name="and Daims H."/>
        </authorList>
    </citation>
    <scope>NUCLEOTIDE SEQUENCE [LARGE SCALE GENOMIC DNA]</scope>
    <source>
        <strain evidence="3 4">3/211</strain>
    </source>
</reference>
<dbReference type="InterPro" id="IPR005532">
    <property type="entry name" value="SUMF_dom"/>
</dbReference>
<dbReference type="InParanoid" id="M1Z179"/>
<dbReference type="Proteomes" id="UP000011704">
    <property type="component" value="Unassembled WGS sequence"/>
</dbReference>
<dbReference type="HOGENOM" id="CLU_012431_0_2_0"/>
<evidence type="ECO:0000256" key="1">
    <source>
        <dbReference type="SAM" id="SignalP"/>
    </source>
</evidence>
<dbReference type="SUPFAM" id="SSF56436">
    <property type="entry name" value="C-type lectin-like"/>
    <property type="match status" value="1"/>
</dbReference>
<evidence type="ECO:0000259" key="2">
    <source>
        <dbReference type="Pfam" id="PF03781"/>
    </source>
</evidence>
<dbReference type="PANTHER" id="PTHR23150:SF19">
    <property type="entry name" value="FORMYLGLYCINE-GENERATING ENZYME"/>
    <property type="match status" value="1"/>
</dbReference>
<evidence type="ECO:0000313" key="3">
    <source>
        <dbReference type="EMBL" id="CCQ91489.1"/>
    </source>
</evidence>
<dbReference type="AlphaFoldDB" id="M1Z179"/>
<name>M1Z179_NITG3</name>
<organism evidence="3 4">
    <name type="scientific">Nitrospina gracilis (strain 3/211)</name>
    <dbReference type="NCBI Taxonomy" id="1266370"/>
    <lineage>
        <taxon>Bacteria</taxon>
        <taxon>Pseudomonadati</taxon>
        <taxon>Nitrospinota/Tectimicrobiota group</taxon>
        <taxon>Nitrospinota</taxon>
        <taxon>Nitrospinia</taxon>
        <taxon>Nitrospinales</taxon>
        <taxon>Nitrospinaceae</taxon>
        <taxon>Nitrospina</taxon>
    </lineage>
</organism>
<dbReference type="InterPro" id="IPR051043">
    <property type="entry name" value="Sulfatase_Mod_Factor_Kinase"/>
</dbReference>
<keyword evidence="1" id="KW-0732">Signal</keyword>
<accession>M1Z179</accession>
<protein>
    <recommendedName>
        <fullName evidence="2">Sulfatase-modifying factor enzyme-like domain-containing protein</fullName>
    </recommendedName>
</protein>
<comment type="caution">
    <text evidence="3">The sequence shown here is derived from an EMBL/GenBank/DDBJ whole genome shotgun (WGS) entry which is preliminary data.</text>
</comment>
<feature type="domain" description="Sulfatase-modifying factor enzyme-like" evidence="2">
    <location>
        <begin position="28"/>
        <end position="245"/>
    </location>
</feature>
<dbReference type="PANTHER" id="PTHR23150">
    <property type="entry name" value="SULFATASE MODIFYING FACTOR 1, 2"/>
    <property type="match status" value="1"/>
</dbReference>
<feature type="chain" id="PRO_5004019508" description="Sulfatase-modifying factor enzyme-like domain-containing protein" evidence="1">
    <location>
        <begin position="24"/>
        <end position="257"/>
    </location>
</feature>
<keyword evidence="4" id="KW-1185">Reference proteome</keyword>
<dbReference type="EMBL" id="CAQJ01000079">
    <property type="protein sequence ID" value="CCQ91489.1"/>
    <property type="molecule type" value="Genomic_DNA"/>
</dbReference>
<dbReference type="Pfam" id="PF03781">
    <property type="entry name" value="FGE-sulfatase"/>
    <property type="match status" value="1"/>
</dbReference>
<dbReference type="STRING" id="1266370.NITGR_710011"/>
<sequence>MKQATLLLVLVVFSLLPACQHSSTPEKESMVLIPAGEFQLGMPVSDNIPAFMSDRTSSANAQPMQNMHLDAFYIDRFEVTYADFLAFKPSARYAEGRANHPVRGISWHEADAYCLWSGKRLPTEFEWEKAARGEDGRLFVWGNELDKSKANFGKTPQPVGSVKGDVSVYGVQDMNGNVSEWTASWYQPYPKSWHKDANFGENFKVIRGGAYNKREHGFMEQFAMVPYRNVAPPTMRTWNTGFRCAQSVGKTESGNPG</sequence>